<feature type="compositionally biased region" description="Polar residues" evidence="2">
    <location>
        <begin position="435"/>
        <end position="451"/>
    </location>
</feature>
<protein>
    <submittedName>
        <fullName evidence="3">Uncharacterized protein</fullName>
    </submittedName>
</protein>
<feature type="coiled-coil region" evidence="1">
    <location>
        <begin position="509"/>
        <end position="539"/>
    </location>
</feature>
<dbReference type="Proteomes" id="UP000265515">
    <property type="component" value="Unassembled WGS sequence"/>
</dbReference>
<feature type="region of interest" description="Disordered" evidence="2">
    <location>
        <begin position="417"/>
        <end position="452"/>
    </location>
</feature>
<evidence type="ECO:0000256" key="1">
    <source>
        <dbReference type="SAM" id="Coils"/>
    </source>
</evidence>
<organism evidence="3 4">
    <name type="scientific">Chara braunii</name>
    <name type="common">Braun's stonewort</name>
    <dbReference type="NCBI Taxonomy" id="69332"/>
    <lineage>
        <taxon>Eukaryota</taxon>
        <taxon>Viridiplantae</taxon>
        <taxon>Streptophyta</taxon>
        <taxon>Charophyceae</taxon>
        <taxon>Charales</taxon>
        <taxon>Characeae</taxon>
        <taxon>Chara</taxon>
    </lineage>
</organism>
<feature type="compositionally biased region" description="Gly residues" evidence="2">
    <location>
        <begin position="855"/>
        <end position="868"/>
    </location>
</feature>
<gene>
    <name evidence="3" type="ORF">CBR_g50553</name>
</gene>
<reference evidence="3 4" key="1">
    <citation type="journal article" date="2018" name="Cell">
        <title>The Chara Genome: Secondary Complexity and Implications for Plant Terrestrialization.</title>
        <authorList>
            <person name="Nishiyama T."/>
            <person name="Sakayama H."/>
            <person name="Vries J.D."/>
            <person name="Buschmann H."/>
            <person name="Saint-Marcoux D."/>
            <person name="Ullrich K.K."/>
            <person name="Haas F.B."/>
            <person name="Vanderstraeten L."/>
            <person name="Becker D."/>
            <person name="Lang D."/>
            <person name="Vosolsobe S."/>
            <person name="Rombauts S."/>
            <person name="Wilhelmsson P.K.I."/>
            <person name="Janitza P."/>
            <person name="Kern R."/>
            <person name="Heyl A."/>
            <person name="Rumpler F."/>
            <person name="Villalobos L.I.A.C."/>
            <person name="Clay J.M."/>
            <person name="Skokan R."/>
            <person name="Toyoda A."/>
            <person name="Suzuki Y."/>
            <person name="Kagoshima H."/>
            <person name="Schijlen E."/>
            <person name="Tajeshwar N."/>
            <person name="Catarino B."/>
            <person name="Hetherington A.J."/>
            <person name="Saltykova A."/>
            <person name="Bonnot C."/>
            <person name="Breuninger H."/>
            <person name="Symeonidi A."/>
            <person name="Radhakrishnan G.V."/>
            <person name="Van Nieuwerburgh F."/>
            <person name="Deforce D."/>
            <person name="Chang C."/>
            <person name="Karol K.G."/>
            <person name="Hedrich R."/>
            <person name="Ulvskov P."/>
            <person name="Glockner G."/>
            <person name="Delwiche C.F."/>
            <person name="Petrasek J."/>
            <person name="Van de Peer Y."/>
            <person name="Friml J."/>
            <person name="Beilby M."/>
            <person name="Dolan L."/>
            <person name="Kohara Y."/>
            <person name="Sugano S."/>
            <person name="Fujiyama A."/>
            <person name="Delaux P.-M."/>
            <person name="Quint M."/>
            <person name="TheiBen G."/>
            <person name="Hagemann M."/>
            <person name="Harholt J."/>
            <person name="Dunand C."/>
            <person name="Zachgo S."/>
            <person name="Langdale J."/>
            <person name="Maumus F."/>
            <person name="Straeten D.V.D."/>
            <person name="Gould S.B."/>
            <person name="Rensing S.A."/>
        </authorList>
    </citation>
    <scope>NUCLEOTIDE SEQUENCE [LARGE SCALE GENOMIC DNA]</scope>
    <source>
        <strain evidence="3 4">S276</strain>
    </source>
</reference>
<feature type="compositionally biased region" description="Acidic residues" evidence="2">
    <location>
        <begin position="417"/>
        <end position="431"/>
    </location>
</feature>
<evidence type="ECO:0000313" key="4">
    <source>
        <dbReference type="Proteomes" id="UP000265515"/>
    </source>
</evidence>
<evidence type="ECO:0000313" key="3">
    <source>
        <dbReference type="EMBL" id="GBG90304.1"/>
    </source>
</evidence>
<feature type="region of interest" description="Disordered" evidence="2">
    <location>
        <begin position="851"/>
        <end position="905"/>
    </location>
</feature>
<sequence>MKYETRLVVGVHTLRPKIGGKASNALEVPAVVQLFRGLMDKGLKIRCVVSDDCAALGPKLRAMNMEWQKDCHHKIKNIRKHLHSMLQLKEAKKVSSPHDCVSEAQFMQFTKKRLKEALEQRFGPDVLTLAEERQKKSDFVVVVMRKMYPYGSRLNPRALETDPDGLTEYHAHEVGMWFLRACQLCRDEGRDADSLHRDIMLVADHWGGDHSGCVDGREVLCEKAGGRARLPLYNRTDTVYELVQRVLDKQCNTNITSYYVNFWHTSAVETFQGTIIIYAKKLVHFEKSFCARLSIAVIWWNSHCWRDPVGNVARIAAGTSKRARPDFRRHYGHEAIDCGEDRLAASVFGSAHVSDWARELVRQEVCPYGDGSLSCDLFVNGGGDPVEVVDDVVSSSDHEAVGENHVFIIGHVEDDVEEEEKLKEVDEEEEGPLLQKSSGQPSSNTGGNQTKRISEWVANLTVGEEEEVSMYIPQDQQEAAMKAWEAEKDPLKRQALEDEKKMEWKLAVMREKKRRIDKATEAAEDLEEVKNREAQLAAQPDLPNQMRVIARSIACLARVQADQYDFSRSQDIAVRSIRLGFRDFARELVGAVGVEVGHRLDKTERFCVGAIEGVKAAAPKEEEARPPRREPVKVKFPDSYSGRREENFGNWEANVKTYVHLQQVSLDQQVLIAIHALREEAASFARSLVRSANCNVARSVRASDKVQTIHSHKWKSARALKGTMDELVAVPDHGVTEGQLVNLFYRAMPEAFRGQFFAKSEDPATTYDSLSREVVAFEAKSVSLSTFCHKDLDRGKQWKGHTISGQVKTKDSLVLTLDEGSVDEIPYDEIEWGLEEQDSGVGQGRSYAAVAAGGRPQGGRGQGQGGRASGSRFQGDQGVGGRGGNRKAGGRGQGPLQNRPWNRAPYRIGGWHPGLPQGRPWESLGLDQALWQQRLDRGQCIFCSDPAHIIKYCPKYRETRTAAPGPKDSRR</sequence>
<dbReference type="AlphaFoldDB" id="A0A388M6T6"/>
<name>A0A388M6T6_CHABU</name>
<comment type="caution">
    <text evidence="3">The sequence shown here is derived from an EMBL/GenBank/DDBJ whole genome shotgun (WGS) entry which is preliminary data.</text>
</comment>
<keyword evidence="1" id="KW-0175">Coiled coil</keyword>
<dbReference type="OrthoDB" id="5982876at2759"/>
<dbReference type="Gramene" id="GBG90304">
    <property type="protein sequence ID" value="GBG90304"/>
    <property type="gene ID" value="CBR_g50553"/>
</dbReference>
<dbReference type="EMBL" id="BFEA01000802">
    <property type="protein sequence ID" value="GBG90304.1"/>
    <property type="molecule type" value="Genomic_DNA"/>
</dbReference>
<evidence type="ECO:0000256" key="2">
    <source>
        <dbReference type="SAM" id="MobiDB-lite"/>
    </source>
</evidence>
<keyword evidence="4" id="KW-1185">Reference proteome</keyword>
<accession>A0A388M6T6</accession>
<proteinExistence type="predicted"/>